<comment type="caution">
    <text evidence="2">The sequence shown here is derived from an EMBL/GenBank/DDBJ whole genome shotgun (WGS) entry which is preliminary data.</text>
</comment>
<reference evidence="2" key="2">
    <citation type="submission" date="2021-08" db="EMBL/GenBank/DDBJ databases">
        <authorList>
            <person name="Gostincar C."/>
            <person name="Sun X."/>
            <person name="Song Z."/>
            <person name="Gunde-Cimerman N."/>
        </authorList>
    </citation>
    <scope>NUCLEOTIDE SEQUENCE</scope>
    <source>
        <strain evidence="2">EXF-8016</strain>
    </source>
</reference>
<organism evidence="2 3">
    <name type="scientific">Aureobasidium melanogenum</name>
    <name type="common">Aureobasidium pullulans var. melanogenum</name>
    <dbReference type="NCBI Taxonomy" id="46634"/>
    <lineage>
        <taxon>Eukaryota</taxon>
        <taxon>Fungi</taxon>
        <taxon>Dikarya</taxon>
        <taxon>Ascomycota</taxon>
        <taxon>Pezizomycotina</taxon>
        <taxon>Dothideomycetes</taxon>
        <taxon>Dothideomycetidae</taxon>
        <taxon>Dothideales</taxon>
        <taxon>Saccotheciaceae</taxon>
        <taxon>Aureobasidium</taxon>
    </lineage>
</organism>
<dbReference type="PANTHER" id="PTHR24413">
    <property type="entry name" value="SPECKLE-TYPE POZ PROTEIN"/>
    <property type="match status" value="1"/>
</dbReference>
<feature type="domain" description="BTB" evidence="1">
    <location>
        <begin position="269"/>
        <end position="338"/>
    </location>
</feature>
<dbReference type="InterPro" id="IPR000210">
    <property type="entry name" value="BTB/POZ_dom"/>
</dbReference>
<dbReference type="Gene3D" id="3.30.710.10">
    <property type="entry name" value="Potassium Channel Kv1.1, Chain A"/>
    <property type="match status" value="2"/>
</dbReference>
<accession>A0A9P8GEF2</accession>
<proteinExistence type="predicted"/>
<dbReference type="SMART" id="SM00225">
    <property type="entry name" value="BTB"/>
    <property type="match status" value="2"/>
</dbReference>
<sequence length="462" mass="52395">MNWGVLDDSVVWPNFGPLREDSLTASFFDNSQYSDITIKFGERQIRAHKVILAQQSGYFATAFFSRFQVASNPVIDLGDEDDPEVLTEVLKYLYCHGPTHDHIWSWESSIPMTQCIDLYLLADRYDIPELRRNVDWSFCASASNDLRDLVDKTVSETVFVDCIARICGPDSPQLADDTLAKTVMDLCQEFSTTLLQNRAFLQRYKKGDLFNNESAAAFGMVLAGRLLTSNGMAAKEADGFPRDIDHDSERRHDMTERSMLNFLDDKRLSDVTVTFSGQKMSAHKIVLVPRSSHFQKMLEDSPTVGCSISLIDLGNEFDPAATTAFLKDMYGLKYPRERPKSSPPFLAEMCLLAKRYGLDDVAQIYTRHCQKVLAKLSFTDEFLAHVAALCGPDSSRYADTSLPGMAFRHMVYRVRCMERDSEPSEAFAKRLEEGSIFNAMFTNRFANEMLTMFLGPRYGVHW</sequence>
<dbReference type="EMBL" id="JAHFYH010000060">
    <property type="protein sequence ID" value="KAH0216836.1"/>
    <property type="molecule type" value="Genomic_DNA"/>
</dbReference>
<feature type="domain" description="BTB" evidence="1">
    <location>
        <begin position="34"/>
        <end position="94"/>
    </location>
</feature>
<protein>
    <recommendedName>
        <fullName evidence="1">BTB domain-containing protein</fullName>
    </recommendedName>
</protein>
<dbReference type="AlphaFoldDB" id="A0A9P8GEF2"/>
<dbReference type="Proteomes" id="UP000767238">
    <property type="component" value="Unassembled WGS sequence"/>
</dbReference>
<name>A0A9P8GEF2_AURME</name>
<dbReference type="Pfam" id="PF00651">
    <property type="entry name" value="BTB"/>
    <property type="match status" value="2"/>
</dbReference>
<dbReference type="OrthoDB" id="6359816at2759"/>
<dbReference type="SUPFAM" id="SSF54695">
    <property type="entry name" value="POZ domain"/>
    <property type="match status" value="2"/>
</dbReference>
<dbReference type="CDD" id="cd18186">
    <property type="entry name" value="BTB_POZ_ZBTB_KLHL-like"/>
    <property type="match status" value="1"/>
</dbReference>
<dbReference type="InterPro" id="IPR011333">
    <property type="entry name" value="SKP1/BTB/POZ_sf"/>
</dbReference>
<dbReference type="PROSITE" id="PS50097">
    <property type="entry name" value="BTB"/>
    <property type="match status" value="2"/>
</dbReference>
<gene>
    <name evidence="2" type="ORF">KCV03_g7314</name>
</gene>
<evidence type="ECO:0000259" key="1">
    <source>
        <dbReference type="PROSITE" id="PS50097"/>
    </source>
</evidence>
<evidence type="ECO:0000313" key="3">
    <source>
        <dbReference type="Proteomes" id="UP000767238"/>
    </source>
</evidence>
<feature type="non-terminal residue" evidence="2">
    <location>
        <position position="462"/>
    </location>
</feature>
<reference evidence="2" key="1">
    <citation type="journal article" date="2021" name="J Fungi (Basel)">
        <title>Virulence traits and population genomics of the black yeast Aureobasidium melanogenum.</title>
        <authorList>
            <person name="Cernosa A."/>
            <person name="Sun X."/>
            <person name="Gostincar C."/>
            <person name="Fang C."/>
            <person name="Gunde-Cimerman N."/>
            <person name="Song Z."/>
        </authorList>
    </citation>
    <scope>NUCLEOTIDE SEQUENCE</scope>
    <source>
        <strain evidence="2">EXF-8016</strain>
    </source>
</reference>
<evidence type="ECO:0000313" key="2">
    <source>
        <dbReference type="EMBL" id="KAH0216836.1"/>
    </source>
</evidence>